<keyword evidence="10" id="KW-1185">Reference proteome</keyword>
<dbReference type="NCBIfam" id="TIGR02937">
    <property type="entry name" value="sigma70-ECF"/>
    <property type="match status" value="1"/>
</dbReference>
<name>A0A967E6P6_9FLAO</name>
<evidence type="ECO:0000313" key="10">
    <source>
        <dbReference type="Proteomes" id="UP000707206"/>
    </source>
</evidence>
<dbReference type="PANTHER" id="PTHR43133">
    <property type="entry name" value="RNA POLYMERASE ECF-TYPE SIGMA FACTO"/>
    <property type="match status" value="1"/>
</dbReference>
<dbReference type="GO" id="GO:0003677">
    <property type="term" value="F:DNA binding"/>
    <property type="evidence" value="ECO:0007669"/>
    <property type="project" value="UniProtKB-KW"/>
</dbReference>
<evidence type="ECO:0000256" key="2">
    <source>
        <dbReference type="ARBA" id="ARBA00023015"/>
    </source>
</evidence>
<dbReference type="InterPro" id="IPR000838">
    <property type="entry name" value="RNA_pol_sigma70_ECF_CS"/>
</dbReference>
<dbReference type="InterPro" id="IPR013324">
    <property type="entry name" value="RNA_pol_sigma_r3/r4-like"/>
</dbReference>
<dbReference type="SUPFAM" id="SSF88659">
    <property type="entry name" value="Sigma3 and sigma4 domains of RNA polymerase sigma factors"/>
    <property type="match status" value="1"/>
</dbReference>
<dbReference type="GO" id="GO:0016987">
    <property type="term" value="F:sigma factor activity"/>
    <property type="evidence" value="ECO:0007669"/>
    <property type="project" value="UniProtKB-KW"/>
</dbReference>
<comment type="similarity">
    <text evidence="1 6">Belongs to the sigma-70 factor family. ECF subfamily.</text>
</comment>
<evidence type="ECO:0000256" key="5">
    <source>
        <dbReference type="ARBA" id="ARBA00023163"/>
    </source>
</evidence>
<dbReference type="EMBL" id="VIKU02000002">
    <property type="protein sequence ID" value="NHF59389.1"/>
    <property type="molecule type" value="Genomic_DNA"/>
</dbReference>
<dbReference type="PANTHER" id="PTHR43133:SF51">
    <property type="entry name" value="RNA POLYMERASE SIGMA FACTOR"/>
    <property type="match status" value="1"/>
</dbReference>
<dbReference type="Gene3D" id="1.10.1740.10">
    <property type="match status" value="1"/>
</dbReference>
<dbReference type="InterPro" id="IPR039425">
    <property type="entry name" value="RNA_pol_sigma-70-like"/>
</dbReference>
<dbReference type="InterPro" id="IPR014284">
    <property type="entry name" value="RNA_pol_sigma-70_dom"/>
</dbReference>
<keyword evidence="2 6" id="KW-0805">Transcription regulation</keyword>
<sequence>MKNNPKTRDYDLIRRINAGDIAAFKELVQAHKDVSLSLAYSILRNQMLAEDVLQNVFIKVYQKLHTFEYNATFTTWLYRIVVNTSYNELKRQKTNSVSVEQVLEIESTDSNTLSENDQKKYIHLALEKLRPDESLIMRLFYLGELKIREIEEITGFNASKIKVDLHRGRENLHFHLQQLLGDDLNYLL</sequence>
<dbReference type="InterPro" id="IPR013325">
    <property type="entry name" value="RNA_pol_sigma_r2"/>
</dbReference>
<reference evidence="9" key="2">
    <citation type="submission" date="2020-03" db="EMBL/GenBank/DDBJ databases">
        <title>Flavobacteriaceae bacterium strain TP-CH-4, a member of the family Flavobacteriaceae isolated from a deep-sea seamount.</title>
        <authorList>
            <person name="Zhang D.-C."/>
        </authorList>
    </citation>
    <scope>NUCLEOTIDE SEQUENCE</scope>
    <source>
        <strain evidence="9">TP-CH-4</strain>
    </source>
</reference>
<protein>
    <recommendedName>
        <fullName evidence="6">RNA polymerase sigma factor</fullName>
    </recommendedName>
</protein>
<evidence type="ECO:0000256" key="3">
    <source>
        <dbReference type="ARBA" id="ARBA00023082"/>
    </source>
</evidence>
<keyword evidence="4 6" id="KW-0238">DNA-binding</keyword>
<evidence type="ECO:0000256" key="6">
    <source>
        <dbReference type="RuleBase" id="RU000716"/>
    </source>
</evidence>
<dbReference type="SUPFAM" id="SSF88946">
    <property type="entry name" value="Sigma2 domain of RNA polymerase sigma factors"/>
    <property type="match status" value="1"/>
</dbReference>
<feature type="domain" description="RNA polymerase sigma factor 70 region 4 type 2" evidence="8">
    <location>
        <begin position="121"/>
        <end position="172"/>
    </location>
</feature>
<dbReference type="PROSITE" id="PS01063">
    <property type="entry name" value="SIGMA70_ECF"/>
    <property type="match status" value="1"/>
</dbReference>
<dbReference type="InterPro" id="IPR007627">
    <property type="entry name" value="RNA_pol_sigma70_r2"/>
</dbReference>
<organism evidence="9 10">
    <name type="scientific">Pelagihabitans pacificus</name>
    <dbReference type="NCBI Taxonomy" id="2696054"/>
    <lineage>
        <taxon>Bacteria</taxon>
        <taxon>Pseudomonadati</taxon>
        <taxon>Bacteroidota</taxon>
        <taxon>Flavobacteriia</taxon>
        <taxon>Flavobacteriales</taxon>
        <taxon>Flavobacteriaceae</taxon>
        <taxon>Pelagihabitans</taxon>
    </lineage>
</organism>
<dbReference type="RefSeq" id="WP_152573899.1">
    <property type="nucleotide sequence ID" value="NZ_VIKU02000002.1"/>
</dbReference>
<dbReference type="InterPro" id="IPR013249">
    <property type="entry name" value="RNA_pol_sigma70_r4_t2"/>
</dbReference>
<dbReference type="AlphaFoldDB" id="A0A967E6P6"/>
<evidence type="ECO:0000313" key="9">
    <source>
        <dbReference type="EMBL" id="NHF59389.1"/>
    </source>
</evidence>
<dbReference type="GO" id="GO:0006352">
    <property type="term" value="P:DNA-templated transcription initiation"/>
    <property type="evidence" value="ECO:0007669"/>
    <property type="project" value="InterPro"/>
</dbReference>
<accession>A0A967E6P6</accession>
<dbReference type="Gene3D" id="1.10.10.10">
    <property type="entry name" value="Winged helix-like DNA-binding domain superfamily/Winged helix DNA-binding domain"/>
    <property type="match status" value="1"/>
</dbReference>
<evidence type="ECO:0000256" key="1">
    <source>
        <dbReference type="ARBA" id="ARBA00010641"/>
    </source>
</evidence>
<keyword evidence="3 6" id="KW-0731">Sigma factor</keyword>
<dbReference type="InterPro" id="IPR036388">
    <property type="entry name" value="WH-like_DNA-bd_sf"/>
</dbReference>
<gene>
    <name evidence="9" type="ORF">FK220_008565</name>
</gene>
<evidence type="ECO:0000256" key="4">
    <source>
        <dbReference type="ARBA" id="ARBA00023125"/>
    </source>
</evidence>
<dbReference type="Proteomes" id="UP000707206">
    <property type="component" value="Unassembled WGS sequence"/>
</dbReference>
<dbReference type="Pfam" id="PF04542">
    <property type="entry name" value="Sigma70_r2"/>
    <property type="match status" value="1"/>
</dbReference>
<feature type="domain" description="RNA polymerase sigma-70 region 2" evidence="7">
    <location>
        <begin position="27"/>
        <end position="93"/>
    </location>
</feature>
<evidence type="ECO:0000259" key="7">
    <source>
        <dbReference type="Pfam" id="PF04542"/>
    </source>
</evidence>
<evidence type="ECO:0000259" key="8">
    <source>
        <dbReference type="Pfam" id="PF08281"/>
    </source>
</evidence>
<dbReference type="Pfam" id="PF08281">
    <property type="entry name" value="Sigma70_r4_2"/>
    <property type="match status" value="1"/>
</dbReference>
<keyword evidence="5 6" id="KW-0804">Transcription</keyword>
<comment type="caution">
    <text evidence="9">The sequence shown here is derived from an EMBL/GenBank/DDBJ whole genome shotgun (WGS) entry which is preliminary data.</text>
</comment>
<reference evidence="9" key="1">
    <citation type="submission" date="2019-07" db="EMBL/GenBank/DDBJ databases">
        <authorList>
            <person name="De-Chao Zhang Q."/>
        </authorList>
    </citation>
    <scope>NUCLEOTIDE SEQUENCE</scope>
    <source>
        <strain evidence="9">TP-CH-4</strain>
    </source>
</reference>
<proteinExistence type="inferred from homology"/>